<sequence>MRSPPTEISEEITAVSLFSGCGGFDWGAQQAGVKILWANDVDWAAATVYQHLFPDVDFHKADIRKIENFPKADILIGCYPCTGFSMGARRRAPGQEDARDLKSNDNNFLYQEFLRALKQVQPKYLFVENVSGMVSADDGWFLDQQIQGFDDAGYIVKKEYLVAADFGVPQQRKRLFLAGVRKDIAQQFKFEYQFPKPTHGGPGQPKYISLRRAIGHMPAWPTGEFDASKFPGHYLTRRRKKRWDEVSYTIVANSAHVPLHPQGWQMKPAGKDKYLLQGSKNRRLSWRECAVIQGLPHEQMPADMPLRSIYRVVGNAVPPTFGNVLLRPVVDFERQQRGLPPLKRPPVCPYRNSYLDSEAAD</sequence>
<dbReference type="PANTHER" id="PTHR10629">
    <property type="entry name" value="CYTOSINE-SPECIFIC METHYLTRANSFERASE"/>
    <property type="match status" value="1"/>
</dbReference>
<keyword evidence="3 5" id="KW-0949">S-adenosyl-L-methionine</keyword>
<gene>
    <name evidence="8" type="ORF">GCM10008960_36270</name>
</gene>
<dbReference type="InterPro" id="IPR050390">
    <property type="entry name" value="C5-Methyltransferase"/>
</dbReference>
<dbReference type="PRINTS" id="PR00105">
    <property type="entry name" value="C5METTRFRASE"/>
</dbReference>
<keyword evidence="4" id="KW-0680">Restriction system</keyword>
<evidence type="ECO:0000256" key="7">
    <source>
        <dbReference type="RuleBase" id="RU000417"/>
    </source>
</evidence>
<comment type="catalytic activity">
    <reaction evidence="7">
        <text>a 2'-deoxycytidine in DNA + S-adenosyl-L-methionine = a 5-methyl-2'-deoxycytidine in DNA + S-adenosyl-L-homocysteine + H(+)</text>
        <dbReference type="Rhea" id="RHEA:13681"/>
        <dbReference type="Rhea" id="RHEA-COMP:11369"/>
        <dbReference type="Rhea" id="RHEA-COMP:11370"/>
        <dbReference type="ChEBI" id="CHEBI:15378"/>
        <dbReference type="ChEBI" id="CHEBI:57856"/>
        <dbReference type="ChEBI" id="CHEBI:59789"/>
        <dbReference type="ChEBI" id="CHEBI:85452"/>
        <dbReference type="ChEBI" id="CHEBI:85454"/>
        <dbReference type="EC" id="2.1.1.37"/>
    </reaction>
</comment>
<evidence type="ECO:0000256" key="6">
    <source>
        <dbReference type="RuleBase" id="RU000416"/>
    </source>
</evidence>
<dbReference type="Gene3D" id="3.90.120.10">
    <property type="entry name" value="DNA Methylase, subunit A, domain 2"/>
    <property type="match status" value="1"/>
</dbReference>
<name>A0ABQ2S847_9DEIO</name>
<keyword evidence="2 5" id="KW-0808">Transferase</keyword>
<dbReference type="InterPro" id="IPR018117">
    <property type="entry name" value="C5_DNA_meth_AS"/>
</dbReference>
<accession>A0ABQ2S847</accession>
<reference evidence="9" key="1">
    <citation type="journal article" date="2019" name="Int. J. Syst. Evol. Microbiol.">
        <title>The Global Catalogue of Microorganisms (GCM) 10K type strain sequencing project: providing services to taxonomists for standard genome sequencing and annotation.</title>
        <authorList>
            <consortium name="The Broad Institute Genomics Platform"/>
            <consortium name="The Broad Institute Genome Sequencing Center for Infectious Disease"/>
            <person name="Wu L."/>
            <person name="Ma J."/>
        </authorList>
    </citation>
    <scope>NUCLEOTIDE SEQUENCE [LARGE SCALE GENOMIC DNA]</scope>
    <source>
        <strain evidence="9">JCM 31405</strain>
    </source>
</reference>
<dbReference type="EMBL" id="BMQN01000017">
    <property type="protein sequence ID" value="GGS06638.1"/>
    <property type="molecule type" value="Genomic_DNA"/>
</dbReference>
<proteinExistence type="inferred from homology"/>
<protein>
    <recommendedName>
        <fullName evidence="7">Cytosine-specific methyltransferase</fullName>
        <ecNumber evidence="7">2.1.1.37</ecNumber>
    </recommendedName>
</protein>
<evidence type="ECO:0000256" key="5">
    <source>
        <dbReference type="PROSITE-ProRule" id="PRU01016"/>
    </source>
</evidence>
<evidence type="ECO:0000256" key="1">
    <source>
        <dbReference type="ARBA" id="ARBA00022603"/>
    </source>
</evidence>
<comment type="similarity">
    <text evidence="5 6">Belongs to the class I-like SAM-binding methyltransferase superfamily. C5-methyltransferase family.</text>
</comment>
<evidence type="ECO:0000313" key="8">
    <source>
        <dbReference type="EMBL" id="GGS06638.1"/>
    </source>
</evidence>
<dbReference type="PROSITE" id="PS00094">
    <property type="entry name" value="C5_MTASE_1"/>
    <property type="match status" value="1"/>
</dbReference>
<comment type="caution">
    <text evidence="8">The sequence shown here is derived from an EMBL/GenBank/DDBJ whole genome shotgun (WGS) entry which is preliminary data.</text>
</comment>
<feature type="active site" evidence="5">
    <location>
        <position position="81"/>
    </location>
</feature>
<evidence type="ECO:0000313" key="9">
    <source>
        <dbReference type="Proteomes" id="UP000644548"/>
    </source>
</evidence>
<dbReference type="InterPro" id="IPR001525">
    <property type="entry name" value="C5_MeTfrase"/>
</dbReference>
<dbReference type="RefSeq" id="WP_189074577.1">
    <property type="nucleotide sequence ID" value="NZ_BMQN01000017.1"/>
</dbReference>
<keyword evidence="1 5" id="KW-0489">Methyltransferase</keyword>
<dbReference type="PROSITE" id="PS51679">
    <property type="entry name" value="SAM_MT_C5"/>
    <property type="match status" value="1"/>
</dbReference>
<evidence type="ECO:0000256" key="3">
    <source>
        <dbReference type="ARBA" id="ARBA00022691"/>
    </source>
</evidence>
<organism evidence="8 9">
    <name type="scientific">Deinococcus sedimenti</name>
    <dbReference type="NCBI Taxonomy" id="1867090"/>
    <lineage>
        <taxon>Bacteria</taxon>
        <taxon>Thermotogati</taxon>
        <taxon>Deinococcota</taxon>
        <taxon>Deinococci</taxon>
        <taxon>Deinococcales</taxon>
        <taxon>Deinococcaceae</taxon>
        <taxon>Deinococcus</taxon>
    </lineage>
</organism>
<evidence type="ECO:0000256" key="2">
    <source>
        <dbReference type="ARBA" id="ARBA00022679"/>
    </source>
</evidence>
<dbReference type="SUPFAM" id="SSF53335">
    <property type="entry name" value="S-adenosyl-L-methionine-dependent methyltransferases"/>
    <property type="match status" value="1"/>
</dbReference>
<dbReference type="Proteomes" id="UP000644548">
    <property type="component" value="Unassembled WGS sequence"/>
</dbReference>
<dbReference type="InterPro" id="IPR029063">
    <property type="entry name" value="SAM-dependent_MTases_sf"/>
</dbReference>
<dbReference type="EC" id="2.1.1.37" evidence="7"/>
<dbReference type="Gene3D" id="3.40.50.150">
    <property type="entry name" value="Vaccinia Virus protein VP39"/>
    <property type="match status" value="1"/>
</dbReference>
<dbReference type="NCBIfam" id="TIGR00675">
    <property type="entry name" value="dcm"/>
    <property type="match status" value="1"/>
</dbReference>
<dbReference type="Pfam" id="PF00145">
    <property type="entry name" value="DNA_methylase"/>
    <property type="match status" value="1"/>
</dbReference>
<keyword evidence="9" id="KW-1185">Reference proteome</keyword>
<evidence type="ECO:0000256" key="4">
    <source>
        <dbReference type="ARBA" id="ARBA00022747"/>
    </source>
</evidence>
<dbReference type="PANTHER" id="PTHR10629:SF52">
    <property type="entry name" value="DNA (CYTOSINE-5)-METHYLTRANSFERASE 1"/>
    <property type="match status" value="1"/>
</dbReference>